<evidence type="ECO:0000313" key="1">
    <source>
        <dbReference type="EMBL" id="QHU29759.1"/>
    </source>
</evidence>
<organism evidence="1">
    <name type="scientific">viral metagenome</name>
    <dbReference type="NCBI Taxonomy" id="1070528"/>
    <lineage>
        <taxon>unclassified sequences</taxon>
        <taxon>metagenomes</taxon>
        <taxon>organismal metagenomes</taxon>
    </lineage>
</organism>
<reference evidence="1" key="1">
    <citation type="journal article" date="2020" name="Nature">
        <title>Giant virus diversity and host interactions through global metagenomics.</title>
        <authorList>
            <person name="Schulz F."/>
            <person name="Roux S."/>
            <person name="Paez-Espino D."/>
            <person name="Jungbluth S."/>
            <person name="Walsh D.A."/>
            <person name="Denef V.J."/>
            <person name="McMahon K.D."/>
            <person name="Konstantinidis K.T."/>
            <person name="Eloe-Fadrosh E.A."/>
            <person name="Kyrpides N.C."/>
            <person name="Woyke T."/>
        </authorList>
    </citation>
    <scope>NUCLEOTIDE SEQUENCE</scope>
    <source>
        <strain evidence="1">GVMAG-M-3300027804-48</strain>
    </source>
</reference>
<dbReference type="AlphaFoldDB" id="A0A6C0LFP7"/>
<accession>A0A6C0LFP7</accession>
<proteinExistence type="predicted"/>
<sequence length="255" mass="30199">MSDFMHMHKIMGFGCLVHYGFRFYYKFKYGSMFFNAYDISPLIHLSLSVSSLLFKVPTFRLSSKTIIWKELQFHNMIFTSRSIFIMYHSMLFKELNPVYYVTRLGIIVIHHYFADLISNKYQNYNKTTTRDIPDNIQNKMISNINKKFYATSQIVATTNLLITNNQDNAFAIMFPIQFSTFLMTLVRKGYINNNAWHLLYGLSLTLPYLINYNVITNSNTKLYISLLHIFMRLILRTNKYYNFAVVTLSYIYSSK</sequence>
<dbReference type="EMBL" id="MN740496">
    <property type="protein sequence ID" value="QHU29759.1"/>
    <property type="molecule type" value="Genomic_DNA"/>
</dbReference>
<protein>
    <submittedName>
        <fullName evidence="1">Uncharacterized protein</fullName>
    </submittedName>
</protein>
<name>A0A6C0LFP7_9ZZZZ</name>